<dbReference type="InterPro" id="IPR012944">
    <property type="entry name" value="SusD_RagB_dom"/>
</dbReference>
<sequence length="642" mass="72547">MKKYLNILIFTLLLLNSGCKKYLNVAPDNIGTIDYAFRMRTEAEKYLFTCYNNLPSFGNTDSDPGFLGGDEFAVQYPSSIYFGVGLYRIARGEQSVSNPQANYWDSGNGGKPYFQAIRECNLFLENVGKVPDLSDAEEARWTAEVKLLKAYYHFYLMRMYGPVPIIRVNLPISAPIEAVRVSRAPIDSVSNYIISLIDESVPSLPAQIMNTTSELGRLTKPIALAIKAQVLMTIASPLFNGNPSYANFKNKDGLALFPPAYSQEKWKKAADACRLAIESAESVGAKLHYYIPLSNETASDSTKITLNVRTAITEKWNSEIIWGGTNAMVHGTQALAQARITSGDEGSIPTPPANNESIRSILSPPIHIAEMFYSNNGVPIEEDKNYDYSNRLTKIRTVTDAYRFYLKKDYQTVQLNFDREPRFYADLGFDGGIWYGQGLFNDTKTWFIKAKAGQFGARLGASLYSVTGYWAKKLVNYRNDFGSNSTGYNVTAYPFPIIRLSELYLLYAEALNEQNGPAESYKWIDLVRKRAGLKGVQESWATAAKNPSKPNSKEGFREIVQREQMIELVFEGKRFWSLRRWKKAEQYLNIPIRGWDLDQSEAIDYYRVKSIFTPTFISRDYLWPIAEGTIVSNPNLVQNPGW</sequence>
<dbReference type="EMBL" id="FQUQ01000002">
    <property type="protein sequence ID" value="SHF44045.1"/>
    <property type="molecule type" value="Genomic_DNA"/>
</dbReference>
<proteinExistence type="inferred from homology"/>
<dbReference type="SUPFAM" id="SSF48452">
    <property type="entry name" value="TPR-like"/>
    <property type="match status" value="1"/>
</dbReference>
<organism evidence="8 9">
    <name type="scientific">Pedobacter caeni</name>
    <dbReference type="NCBI Taxonomy" id="288992"/>
    <lineage>
        <taxon>Bacteria</taxon>
        <taxon>Pseudomonadati</taxon>
        <taxon>Bacteroidota</taxon>
        <taxon>Sphingobacteriia</taxon>
        <taxon>Sphingobacteriales</taxon>
        <taxon>Sphingobacteriaceae</taxon>
        <taxon>Pedobacter</taxon>
    </lineage>
</organism>
<evidence type="ECO:0000256" key="4">
    <source>
        <dbReference type="ARBA" id="ARBA00023136"/>
    </source>
</evidence>
<feature type="domain" description="RagB/SusD" evidence="6">
    <location>
        <begin position="355"/>
        <end position="642"/>
    </location>
</feature>
<evidence type="ECO:0000259" key="7">
    <source>
        <dbReference type="Pfam" id="PF14322"/>
    </source>
</evidence>
<keyword evidence="5" id="KW-0998">Cell outer membrane</keyword>
<gene>
    <name evidence="8" type="ORF">SAMN04488522_1021278</name>
</gene>
<comment type="subcellular location">
    <subcellularLocation>
        <location evidence="1">Cell outer membrane</location>
    </subcellularLocation>
</comment>
<dbReference type="GO" id="GO:0009279">
    <property type="term" value="C:cell outer membrane"/>
    <property type="evidence" value="ECO:0007669"/>
    <property type="project" value="UniProtKB-SubCell"/>
</dbReference>
<keyword evidence="9" id="KW-1185">Reference proteome</keyword>
<evidence type="ECO:0000259" key="6">
    <source>
        <dbReference type="Pfam" id="PF07980"/>
    </source>
</evidence>
<dbReference type="AlphaFoldDB" id="A0A1M5BNT8"/>
<dbReference type="Gene3D" id="1.25.40.390">
    <property type="match status" value="1"/>
</dbReference>
<dbReference type="Pfam" id="PF14322">
    <property type="entry name" value="SusD-like_3"/>
    <property type="match status" value="1"/>
</dbReference>
<dbReference type="STRING" id="288992.SAMN04488522_1021278"/>
<evidence type="ECO:0000256" key="2">
    <source>
        <dbReference type="ARBA" id="ARBA00006275"/>
    </source>
</evidence>
<dbReference type="Proteomes" id="UP000184287">
    <property type="component" value="Unassembled WGS sequence"/>
</dbReference>
<accession>A0A1M5BNT8</accession>
<evidence type="ECO:0000256" key="5">
    <source>
        <dbReference type="ARBA" id="ARBA00023237"/>
    </source>
</evidence>
<evidence type="ECO:0000313" key="8">
    <source>
        <dbReference type="EMBL" id="SHF44045.1"/>
    </source>
</evidence>
<evidence type="ECO:0000256" key="1">
    <source>
        <dbReference type="ARBA" id="ARBA00004442"/>
    </source>
</evidence>
<comment type="similarity">
    <text evidence="2">Belongs to the SusD family.</text>
</comment>
<feature type="domain" description="SusD-like N-terminal" evidence="7">
    <location>
        <begin position="112"/>
        <end position="230"/>
    </location>
</feature>
<keyword evidence="4" id="KW-0472">Membrane</keyword>
<dbReference type="InterPro" id="IPR011990">
    <property type="entry name" value="TPR-like_helical_dom_sf"/>
</dbReference>
<name>A0A1M5BNT8_9SPHI</name>
<keyword evidence="3" id="KW-0732">Signal</keyword>
<reference evidence="9" key="1">
    <citation type="submission" date="2016-11" db="EMBL/GenBank/DDBJ databases">
        <authorList>
            <person name="Varghese N."/>
            <person name="Submissions S."/>
        </authorList>
    </citation>
    <scope>NUCLEOTIDE SEQUENCE [LARGE SCALE GENOMIC DNA]</scope>
    <source>
        <strain evidence="9">DSM 16990</strain>
    </source>
</reference>
<dbReference type="Pfam" id="PF07980">
    <property type="entry name" value="SusD_RagB"/>
    <property type="match status" value="1"/>
</dbReference>
<dbReference type="RefSeq" id="WP_073231557.1">
    <property type="nucleotide sequence ID" value="NZ_FQUQ01000002.1"/>
</dbReference>
<protein>
    <submittedName>
        <fullName evidence="8">Starch-binding associating with outer membrane</fullName>
    </submittedName>
</protein>
<dbReference type="OrthoDB" id="608091at2"/>
<dbReference type="InterPro" id="IPR033985">
    <property type="entry name" value="SusD-like_N"/>
</dbReference>
<evidence type="ECO:0000256" key="3">
    <source>
        <dbReference type="ARBA" id="ARBA00022729"/>
    </source>
</evidence>
<evidence type="ECO:0000313" key="9">
    <source>
        <dbReference type="Proteomes" id="UP000184287"/>
    </source>
</evidence>